<accession>A0ABQ0JB85</accession>
<protein>
    <submittedName>
        <fullName evidence="1">Uncharacterized protein</fullName>
    </submittedName>
</protein>
<reference evidence="2" key="1">
    <citation type="submission" date="2014-09" db="EMBL/GenBank/DDBJ databases">
        <title>Vibrio variabilis JCM 19239. (C206) whole genome shotgun sequence.</title>
        <authorList>
            <person name="Sawabe T."/>
            <person name="Meirelles P."/>
            <person name="Nakanishi M."/>
            <person name="Sayaka M."/>
            <person name="Hattori M."/>
            <person name="Ohkuma M."/>
        </authorList>
    </citation>
    <scope>NUCLEOTIDE SEQUENCE [LARGE SCALE GENOMIC DNA]</scope>
    <source>
        <strain evidence="2">JCM 19239</strain>
    </source>
</reference>
<comment type="caution">
    <text evidence="1">The sequence shown here is derived from an EMBL/GenBank/DDBJ whole genome shotgun (WGS) entry which is preliminary data.</text>
</comment>
<evidence type="ECO:0000313" key="2">
    <source>
        <dbReference type="Proteomes" id="UP000029223"/>
    </source>
</evidence>
<keyword evidence="2" id="KW-1185">Reference proteome</keyword>
<evidence type="ECO:0000313" key="1">
    <source>
        <dbReference type="EMBL" id="GAL26027.1"/>
    </source>
</evidence>
<name>A0ABQ0JB85_9VIBR</name>
<dbReference type="Proteomes" id="UP000029223">
    <property type="component" value="Unassembled WGS sequence"/>
</dbReference>
<proteinExistence type="predicted"/>
<dbReference type="EMBL" id="BBMS01000014">
    <property type="protein sequence ID" value="GAL26027.1"/>
    <property type="molecule type" value="Genomic_DNA"/>
</dbReference>
<gene>
    <name evidence="1" type="ORF">JCM19239_2358</name>
</gene>
<sequence length="84" mass="9766">MFYNESQRELPESLASARDDFERIVADEQYHEDALELVQSQLELPEDVVAIKRRSQRFFASLGSRKTFEEHFAQIACLDALVCK</sequence>
<organism evidence="1 2">
    <name type="scientific">Vibrio variabilis</name>
    <dbReference type="NCBI Taxonomy" id="990271"/>
    <lineage>
        <taxon>Bacteria</taxon>
        <taxon>Pseudomonadati</taxon>
        <taxon>Pseudomonadota</taxon>
        <taxon>Gammaproteobacteria</taxon>
        <taxon>Vibrionales</taxon>
        <taxon>Vibrionaceae</taxon>
        <taxon>Vibrio</taxon>
    </lineage>
</organism>